<dbReference type="AlphaFoldDB" id="A0A318KD95"/>
<organism evidence="1 2">
    <name type="scientific">Nocardia tenerifensis</name>
    <dbReference type="NCBI Taxonomy" id="228006"/>
    <lineage>
        <taxon>Bacteria</taxon>
        <taxon>Bacillati</taxon>
        <taxon>Actinomycetota</taxon>
        <taxon>Actinomycetes</taxon>
        <taxon>Mycobacteriales</taxon>
        <taxon>Nocardiaceae</taxon>
        <taxon>Nocardia</taxon>
    </lineage>
</organism>
<dbReference type="Gene3D" id="3.20.20.70">
    <property type="entry name" value="Aldolase class I"/>
    <property type="match status" value="1"/>
</dbReference>
<accession>A0A318KD95</accession>
<sequence length="208" mass="22862">MDVHSSRHPDSATMLVSRLRFPVRNIGYGIRAGIWLPGCRLFCRACLAENTWDFDEWTRCGVDAVLDGLGELPAGRVDGVTVYGREPTEQPAALRILLDRINEWRARQVRPADLLLYSGRSAATLDERFPWLIRSVDALVTGYAVAAEVGDFAPRDAPNRRIVIGSALGMRRYATAEFAPGLMSCDSCARPAPIADTTARTVGTGRTR</sequence>
<dbReference type="InterPro" id="IPR013785">
    <property type="entry name" value="Aldolase_TIM"/>
</dbReference>
<dbReference type="OrthoDB" id="9782387at2"/>
<evidence type="ECO:0000313" key="2">
    <source>
        <dbReference type="Proteomes" id="UP000247569"/>
    </source>
</evidence>
<keyword evidence="2" id="KW-1185">Reference proteome</keyword>
<proteinExistence type="predicted"/>
<reference evidence="1 2" key="1">
    <citation type="submission" date="2018-05" db="EMBL/GenBank/DDBJ databases">
        <title>Genomic Encyclopedia of Type Strains, Phase IV (KMG-IV): sequencing the most valuable type-strain genomes for metagenomic binning, comparative biology and taxonomic classification.</title>
        <authorList>
            <person name="Goeker M."/>
        </authorList>
    </citation>
    <scope>NUCLEOTIDE SEQUENCE [LARGE SCALE GENOMIC DNA]</scope>
    <source>
        <strain evidence="1 2">DSM 44704</strain>
    </source>
</reference>
<protein>
    <submittedName>
        <fullName evidence="1">Anaerobic ribonucleoside-triphosphate reductase activating protein</fullName>
    </submittedName>
</protein>
<evidence type="ECO:0000313" key="1">
    <source>
        <dbReference type="EMBL" id="PXX70729.1"/>
    </source>
</evidence>
<comment type="caution">
    <text evidence="1">The sequence shown here is derived from an EMBL/GenBank/DDBJ whole genome shotgun (WGS) entry which is preliminary data.</text>
</comment>
<dbReference type="Pfam" id="PF13353">
    <property type="entry name" value="Fer4_12"/>
    <property type="match status" value="1"/>
</dbReference>
<name>A0A318KD95_9NOCA</name>
<dbReference type="EMBL" id="QJKF01000001">
    <property type="protein sequence ID" value="PXX70729.1"/>
    <property type="molecule type" value="Genomic_DNA"/>
</dbReference>
<gene>
    <name evidence="1" type="ORF">DFR70_101150</name>
</gene>
<dbReference type="Proteomes" id="UP000247569">
    <property type="component" value="Unassembled WGS sequence"/>
</dbReference>
<dbReference type="RefSeq" id="WP_051186236.1">
    <property type="nucleotide sequence ID" value="NZ_QJKF01000001.1"/>
</dbReference>